<feature type="transmembrane region" description="Helical" evidence="1">
    <location>
        <begin position="7"/>
        <end position="23"/>
    </location>
</feature>
<evidence type="ECO:0000256" key="1">
    <source>
        <dbReference type="SAM" id="Phobius"/>
    </source>
</evidence>
<dbReference type="AlphaFoldDB" id="A0A1F5YRU0"/>
<feature type="domain" description="DUF4340" evidence="2">
    <location>
        <begin position="76"/>
        <end position="213"/>
    </location>
</feature>
<keyword evidence="1" id="KW-0472">Membrane</keyword>
<protein>
    <recommendedName>
        <fullName evidence="2">DUF4340 domain-containing protein</fullName>
    </recommendedName>
</protein>
<proteinExistence type="predicted"/>
<reference evidence="3 4" key="1">
    <citation type="journal article" date="2016" name="Nat. Commun.">
        <title>Thousands of microbial genomes shed light on interconnected biogeochemical processes in an aquifer system.</title>
        <authorList>
            <person name="Anantharaman K."/>
            <person name="Brown C.T."/>
            <person name="Hug L.A."/>
            <person name="Sharon I."/>
            <person name="Castelle C.J."/>
            <person name="Probst A.J."/>
            <person name="Thomas B.C."/>
            <person name="Singh A."/>
            <person name="Wilkins M.J."/>
            <person name="Karaoz U."/>
            <person name="Brodie E.L."/>
            <person name="Williams K.H."/>
            <person name="Hubbard S.S."/>
            <person name="Banfield J.F."/>
        </authorList>
    </citation>
    <scope>NUCLEOTIDE SEQUENCE [LARGE SCALE GENOMIC DNA]</scope>
</reference>
<dbReference type="STRING" id="1817867.A3F83_06570"/>
<keyword evidence="1" id="KW-0812">Transmembrane</keyword>
<evidence type="ECO:0000313" key="4">
    <source>
        <dbReference type="Proteomes" id="UP000179129"/>
    </source>
</evidence>
<evidence type="ECO:0000313" key="3">
    <source>
        <dbReference type="EMBL" id="OGG02835.1"/>
    </source>
</evidence>
<accession>A0A1F5YRU0</accession>
<keyword evidence="1" id="KW-1133">Transmembrane helix</keyword>
<organism evidence="3 4">
    <name type="scientific">Candidatus Glassbacteria bacterium RIFCSPLOWO2_12_FULL_58_11</name>
    <dbReference type="NCBI Taxonomy" id="1817867"/>
    <lineage>
        <taxon>Bacteria</taxon>
        <taxon>Candidatus Glassiibacteriota</taxon>
    </lineage>
</organism>
<dbReference type="EMBL" id="MFIX01000169">
    <property type="protein sequence ID" value="OGG02835.1"/>
    <property type="molecule type" value="Genomic_DNA"/>
</dbReference>
<dbReference type="Proteomes" id="UP000179129">
    <property type="component" value="Unassembled WGS sequence"/>
</dbReference>
<comment type="caution">
    <text evidence="3">The sequence shown here is derived from an EMBL/GenBank/DDBJ whole genome shotgun (WGS) entry which is preliminary data.</text>
</comment>
<evidence type="ECO:0000259" key="2">
    <source>
        <dbReference type="Pfam" id="PF14238"/>
    </source>
</evidence>
<gene>
    <name evidence="3" type="ORF">A3F83_06570</name>
</gene>
<sequence>MSLKRPLIFLGLFAALALLYYFYEYKGGKEREAQEALEKKAVQFSADSLDRFIVIARRDSAPGADTTVLEHSTAGWKITAPFPVAADSEAVARLLSNAAGAALDRVVEDSAADLSIFGLDTPKLVLEVFPSGLKESRRLSIGNKSPGDSYIYAANAVAPHKVILLNSWVLSDLNKTVKDLRDKKLLHADRNRIGRLVSAGAEPGVTLRLEKQDEQWRLTAPLAAPAESDSVKNLLEKITGAEAKGFIDTLTVGGLKTYGLDPPQLTLTLVEQGSAALHELRFGGRDSAGNYYARRKEMDGLFLAGADLVELLKRDPSALRDMALVSQPKDKINRLTLVLPLERITAVKDSGDTWRLSEPKAARADGSKIDGLLWDLKDLKAKSFLQSPYAKVENYFKQPFLEVIFRADSTENRLTFARGADRPADSLVYVKVSRSPDVAVVDSSTAWRLVQTFDELCYRRIIEFDTGKITRVRLEFPGRTLELEKKGENWQISGPEKVKAQGWKVQNLLWDLSELKFTQVISENGADSTAYGFAAPVLKAAFWAGDSLAAGLTFADSVAGKDERCLRASGDPKIYAVEGSVFRGIPDTVEKFKPEDK</sequence>
<name>A0A1F5YRU0_9BACT</name>
<feature type="domain" description="DUF4340" evidence="2">
    <location>
        <begin position="354"/>
        <end position="491"/>
    </location>
</feature>
<dbReference type="Pfam" id="PF14238">
    <property type="entry name" value="DUF4340"/>
    <property type="match status" value="3"/>
</dbReference>
<feature type="domain" description="DUF4340" evidence="2">
    <location>
        <begin position="216"/>
        <end position="337"/>
    </location>
</feature>
<dbReference type="InterPro" id="IPR025641">
    <property type="entry name" value="DUF4340"/>
</dbReference>